<accession>A0AA35WUI2</accession>
<protein>
    <submittedName>
        <fullName evidence="2">Uncharacterized protein</fullName>
    </submittedName>
</protein>
<comment type="caution">
    <text evidence="2">The sequence shown here is derived from an EMBL/GenBank/DDBJ whole genome shotgun (WGS) entry which is preliminary data.</text>
</comment>
<sequence>MGDHPDLTNLFCCFAPVSEHDLVFLSSDGVSDNFDPVTLRQALQDSSEMTQSSSHLIPQDTPSQPPPPSSSTSPHPRRTLTPSERHNMTVHRLTDLLRESQASKDAPLDATDVKEAVKNFVIEATEEKRHFLEQVWAGASHSVLTPAERREQDRKIGQTVKQLPGKLDHATIAVYQVGRVLSDAAGEHSILHVKRPHSVTQSFCIVDHPNDQGHATHTKLELPSYTTPRGSDAIDNTAGPNDHDHSV</sequence>
<feature type="region of interest" description="Disordered" evidence="1">
    <location>
        <begin position="222"/>
        <end position="247"/>
    </location>
</feature>
<feature type="compositionally biased region" description="Low complexity" evidence="1">
    <location>
        <begin position="70"/>
        <end position="82"/>
    </location>
</feature>
<reference evidence="2" key="1">
    <citation type="submission" date="2023-03" db="EMBL/GenBank/DDBJ databases">
        <authorList>
            <person name="Steffen K."/>
            <person name="Cardenas P."/>
        </authorList>
    </citation>
    <scope>NUCLEOTIDE SEQUENCE</scope>
</reference>
<dbReference type="Proteomes" id="UP001174909">
    <property type="component" value="Unassembled WGS sequence"/>
</dbReference>
<evidence type="ECO:0000256" key="1">
    <source>
        <dbReference type="SAM" id="MobiDB-lite"/>
    </source>
</evidence>
<dbReference type="PANTHER" id="PTHR21586:SF0">
    <property type="entry name" value="PP2C-LIKE DOMAIN-CONTAINING PROTEIN CG9801"/>
    <property type="match status" value="1"/>
</dbReference>
<organism evidence="2 3">
    <name type="scientific">Geodia barretti</name>
    <name type="common">Barrett's horny sponge</name>
    <dbReference type="NCBI Taxonomy" id="519541"/>
    <lineage>
        <taxon>Eukaryota</taxon>
        <taxon>Metazoa</taxon>
        <taxon>Porifera</taxon>
        <taxon>Demospongiae</taxon>
        <taxon>Heteroscleromorpha</taxon>
        <taxon>Tetractinellida</taxon>
        <taxon>Astrophorina</taxon>
        <taxon>Geodiidae</taxon>
        <taxon>Geodia</taxon>
    </lineage>
</organism>
<dbReference type="EMBL" id="CASHTH010002723">
    <property type="protein sequence ID" value="CAI8034298.1"/>
    <property type="molecule type" value="Genomic_DNA"/>
</dbReference>
<proteinExistence type="predicted"/>
<dbReference type="PANTHER" id="PTHR21586">
    <property type="entry name" value="TIPA"/>
    <property type="match status" value="1"/>
</dbReference>
<feature type="region of interest" description="Disordered" evidence="1">
    <location>
        <begin position="44"/>
        <end position="88"/>
    </location>
</feature>
<dbReference type="InterPro" id="IPR053287">
    <property type="entry name" value="PP2C-like_domain"/>
</dbReference>
<name>A0AA35WUI2_GEOBA</name>
<gene>
    <name evidence="2" type="ORF">GBAR_LOCUS19326</name>
</gene>
<dbReference type="AlphaFoldDB" id="A0AA35WUI2"/>
<keyword evidence="3" id="KW-1185">Reference proteome</keyword>
<evidence type="ECO:0000313" key="3">
    <source>
        <dbReference type="Proteomes" id="UP001174909"/>
    </source>
</evidence>
<evidence type="ECO:0000313" key="2">
    <source>
        <dbReference type="EMBL" id="CAI8034298.1"/>
    </source>
</evidence>
<feature type="compositionally biased region" description="Polar residues" evidence="1">
    <location>
        <begin position="44"/>
        <end position="56"/>
    </location>
</feature>